<accession>A0ABT5NCP2</accession>
<dbReference type="Proteomes" id="UP001148189">
    <property type="component" value="Unassembled WGS sequence"/>
</dbReference>
<name>A0ABT5NCP2_9PSED</name>
<keyword evidence="2" id="KW-1185">Reference proteome</keyword>
<sequence>MYDWGSAHNLGGSRYKTETACLSPCTDRRPASFELINGLLNFPQIEQAFAVIAEQVVSTQALKLSEDLILIHSQPIDL</sequence>
<dbReference type="RefSeq" id="WP_273866396.1">
    <property type="nucleotide sequence ID" value="NZ_JAMDHD010000015.1"/>
</dbReference>
<gene>
    <name evidence="1" type="ORF">M5G21_09410</name>
</gene>
<comment type="caution">
    <text evidence="1">The sequence shown here is derived from an EMBL/GenBank/DDBJ whole genome shotgun (WGS) entry which is preliminary data.</text>
</comment>
<organism evidence="1 2">
    <name type="scientific">Pseudomonas shahriarae</name>
    <dbReference type="NCBI Taxonomy" id="2745512"/>
    <lineage>
        <taxon>Bacteria</taxon>
        <taxon>Pseudomonadati</taxon>
        <taxon>Pseudomonadota</taxon>
        <taxon>Gammaproteobacteria</taxon>
        <taxon>Pseudomonadales</taxon>
        <taxon>Pseudomonadaceae</taxon>
        <taxon>Pseudomonas</taxon>
    </lineage>
</organism>
<reference evidence="1" key="1">
    <citation type="submission" date="2022-05" db="EMBL/GenBank/DDBJ databases">
        <title>Novel Pseudomonas spp. Isolated from a Rainbow Trout Aquaculture Facility.</title>
        <authorList>
            <person name="Testerman T."/>
            <person name="Graf J."/>
        </authorList>
    </citation>
    <scope>NUCLEOTIDE SEQUENCE</scope>
    <source>
        <strain evidence="1">ID1050</strain>
    </source>
</reference>
<protein>
    <submittedName>
        <fullName evidence="1">Uncharacterized protein</fullName>
    </submittedName>
</protein>
<evidence type="ECO:0000313" key="1">
    <source>
        <dbReference type="EMBL" id="MDD0985179.1"/>
    </source>
</evidence>
<dbReference type="EMBL" id="JAMDHD010000015">
    <property type="protein sequence ID" value="MDD0985179.1"/>
    <property type="molecule type" value="Genomic_DNA"/>
</dbReference>
<evidence type="ECO:0000313" key="2">
    <source>
        <dbReference type="Proteomes" id="UP001148189"/>
    </source>
</evidence>
<proteinExistence type="predicted"/>